<feature type="binding site" evidence="7">
    <location>
        <position position="144"/>
    </location>
    <ligand>
        <name>FMN</name>
        <dbReference type="ChEBI" id="CHEBI:58210"/>
    </ligand>
</feature>
<dbReference type="AlphaFoldDB" id="A0A255Z0K3"/>
<comment type="function">
    <text evidence="7">Flavin prenyltransferase that catalyzes the synthesis of the prenylated FMN cofactor (prenyl-FMN) for 4-hydroxy-3-polyprenylbenzoic acid decarboxylase UbiD. The prenyltransferase is metal-independent and links a dimethylallyl moiety from dimethylallyl monophosphate (DMAP) to the flavin N5 and C6 atoms of FMN.</text>
</comment>
<evidence type="ECO:0000256" key="3">
    <source>
        <dbReference type="ARBA" id="ARBA00022643"/>
    </source>
</evidence>
<evidence type="ECO:0000256" key="2">
    <source>
        <dbReference type="ARBA" id="ARBA00022630"/>
    </source>
</evidence>
<evidence type="ECO:0000256" key="5">
    <source>
        <dbReference type="ARBA" id="ARBA00050612"/>
    </source>
</evidence>
<organism evidence="10 11">
    <name type="scientific">Niveispirillum lacus</name>
    <dbReference type="NCBI Taxonomy" id="1981099"/>
    <lineage>
        <taxon>Bacteria</taxon>
        <taxon>Pseudomonadati</taxon>
        <taxon>Pseudomonadota</taxon>
        <taxon>Alphaproteobacteria</taxon>
        <taxon>Rhodospirillales</taxon>
        <taxon>Azospirillaceae</taxon>
        <taxon>Niveispirillum</taxon>
    </lineage>
</organism>
<dbReference type="InterPro" id="IPR004507">
    <property type="entry name" value="UbiX-like"/>
</dbReference>
<reference evidence="10 11" key="1">
    <citation type="submission" date="2017-07" db="EMBL/GenBank/DDBJ databases">
        <title>Niveispirillum cyanobacteriorum sp. nov., isolated from cyanobacterial aggregates in a eutrophic lake.</title>
        <authorList>
            <person name="Cai H."/>
        </authorList>
    </citation>
    <scope>NUCLEOTIDE SEQUENCE [LARGE SCALE GENOMIC DNA]</scope>
    <source>
        <strain evidence="11">TH1-14</strain>
    </source>
</reference>
<dbReference type="HAMAP" id="MF_01984">
    <property type="entry name" value="ubiX_pad"/>
    <property type="match status" value="1"/>
</dbReference>
<evidence type="ECO:0000256" key="6">
    <source>
        <dbReference type="ARBA" id="ARBA00060793"/>
    </source>
</evidence>
<comment type="catalytic activity">
    <reaction evidence="5 7">
        <text>dimethylallyl phosphate + FMNH2 = prenylated FMNH2 + phosphate</text>
        <dbReference type="Rhea" id="RHEA:37743"/>
        <dbReference type="ChEBI" id="CHEBI:43474"/>
        <dbReference type="ChEBI" id="CHEBI:57618"/>
        <dbReference type="ChEBI" id="CHEBI:87467"/>
        <dbReference type="ChEBI" id="CHEBI:88052"/>
        <dbReference type="EC" id="2.5.1.129"/>
    </reaction>
</comment>
<feature type="compositionally biased region" description="Polar residues" evidence="8">
    <location>
        <begin position="9"/>
        <end position="19"/>
    </location>
</feature>
<dbReference type="Gene3D" id="3.40.50.1950">
    <property type="entry name" value="Flavin prenyltransferase-like"/>
    <property type="match status" value="1"/>
</dbReference>
<dbReference type="InterPro" id="IPR003382">
    <property type="entry name" value="Flavoprotein"/>
</dbReference>
<keyword evidence="1 7" id="KW-0637">Prenyltransferase</keyword>
<evidence type="ECO:0000256" key="4">
    <source>
        <dbReference type="ARBA" id="ARBA00022679"/>
    </source>
</evidence>
<keyword evidence="4 7" id="KW-0808">Transferase</keyword>
<dbReference type="EC" id="2.5.1.129" evidence="7"/>
<dbReference type="PANTHER" id="PTHR43374">
    <property type="entry name" value="FLAVIN PRENYLTRANSFERASE"/>
    <property type="match status" value="1"/>
</dbReference>
<evidence type="ECO:0000256" key="8">
    <source>
        <dbReference type="SAM" id="MobiDB-lite"/>
    </source>
</evidence>
<feature type="domain" description="Flavoprotein" evidence="9">
    <location>
        <begin position="25"/>
        <end position="194"/>
    </location>
</feature>
<sequence length="209" mass="22418">MADILPQPAGSSGPDQRPTSTPPRRMIVGISGASGIVYGIRLLETLRRLGIESHLVMSRSAEVTSAHESGLKVAEIRALADVTYAAVDIGAAISSGSFRTMGMIVAPCSVRSLSEIASGVTSSLLTRAADVVLKERRRLVLMLRETPLHLGHIRSMAAVTEMGAIVYPPVPAFYANPQSLDDMVDHTIGRVLDLFDIETGRVRRWGEEG</sequence>
<evidence type="ECO:0000313" key="10">
    <source>
        <dbReference type="EMBL" id="OYQ35017.1"/>
    </source>
</evidence>
<evidence type="ECO:0000313" key="11">
    <source>
        <dbReference type="Proteomes" id="UP000216998"/>
    </source>
</evidence>
<feature type="binding site" evidence="7">
    <location>
        <position position="58"/>
    </location>
    <ligand>
        <name>FMN</name>
        <dbReference type="ChEBI" id="CHEBI:58210"/>
    </ligand>
</feature>
<evidence type="ECO:0000256" key="1">
    <source>
        <dbReference type="ARBA" id="ARBA00022602"/>
    </source>
</evidence>
<dbReference type="FunFam" id="3.40.50.1950:FF:000001">
    <property type="entry name" value="Flavin prenyltransferase UbiX"/>
    <property type="match status" value="1"/>
</dbReference>
<feature type="binding site" evidence="7">
    <location>
        <begin position="32"/>
        <end position="34"/>
    </location>
    <ligand>
        <name>FMN</name>
        <dbReference type="ChEBI" id="CHEBI:58210"/>
    </ligand>
</feature>
<dbReference type="InterPro" id="IPR036551">
    <property type="entry name" value="Flavin_trans-like"/>
</dbReference>
<dbReference type="SUPFAM" id="SSF52507">
    <property type="entry name" value="Homo-oligomeric flavin-containing Cys decarboxylases, HFCD"/>
    <property type="match status" value="1"/>
</dbReference>
<feature type="region of interest" description="Disordered" evidence="8">
    <location>
        <begin position="1"/>
        <end position="24"/>
    </location>
</feature>
<evidence type="ECO:0000259" key="9">
    <source>
        <dbReference type="Pfam" id="PF02441"/>
    </source>
</evidence>
<dbReference type="GO" id="GO:0016831">
    <property type="term" value="F:carboxy-lyase activity"/>
    <property type="evidence" value="ECO:0007669"/>
    <property type="project" value="TreeGrafter"/>
</dbReference>
<feature type="binding site" evidence="7">
    <location>
        <position position="174"/>
    </location>
    <ligand>
        <name>dimethylallyl phosphate</name>
        <dbReference type="ChEBI" id="CHEBI:88052"/>
    </ligand>
</feature>
<feature type="binding site" evidence="7">
    <location>
        <begin position="109"/>
        <end position="112"/>
    </location>
    <ligand>
        <name>FMN</name>
        <dbReference type="ChEBI" id="CHEBI:58210"/>
    </ligand>
</feature>
<dbReference type="PANTHER" id="PTHR43374:SF1">
    <property type="entry name" value="FLAVIN PRENYLTRANSFERASE PAD1, MITOCHONDRIAL"/>
    <property type="match status" value="1"/>
</dbReference>
<dbReference type="EMBL" id="NOXU01000027">
    <property type="protein sequence ID" value="OYQ35017.1"/>
    <property type="molecule type" value="Genomic_DNA"/>
</dbReference>
<comment type="caution">
    <text evidence="10">The sequence shown here is derived from an EMBL/GenBank/DDBJ whole genome shotgun (WGS) entry which is preliminary data.</text>
</comment>
<proteinExistence type="inferred from homology"/>
<dbReference type="OrthoDB" id="9781577at2"/>
<dbReference type="NCBIfam" id="NF004685">
    <property type="entry name" value="PRK06029.1"/>
    <property type="match status" value="1"/>
</dbReference>
<gene>
    <name evidence="7" type="primary">ubiX</name>
    <name evidence="10" type="ORF">CHU95_09665</name>
</gene>
<keyword evidence="11" id="KW-1185">Reference proteome</keyword>
<dbReference type="NCBIfam" id="TIGR00421">
    <property type="entry name" value="ubiX_pad"/>
    <property type="match status" value="1"/>
</dbReference>
<evidence type="ECO:0000256" key="7">
    <source>
        <dbReference type="HAMAP-Rule" id="MF_01984"/>
    </source>
</evidence>
<feature type="binding site" evidence="7">
    <location>
        <position position="190"/>
    </location>
    <ligand>
        <name>dimethylallyl phosphate</name>
        <dbReference type="ChEBI" id="CHEBI:88052"/>
    </ligand>
</feature>
<comment type="caution">
    <text evidence="7">Lacks conserved residue(s) required for the propagation of feature annotation.</text>
</comment>
<keyword evidence="3 7" id="KW-0288">FMN</keyword>
<dbReference type="GO" id="GO:0106141">
    <property type="term" value="F:flavin prenyltransferase activity"/>
    <property type="evidence" value="ECO:0007669"/>
    <property type="project" value="UniProtKB-EC"/>
</dbReference>
<comment type="similarity">
    <text evidence="6 7">Belongs to the UbiX/PAD1 family.</text>
</comment>
<keyword evidence="2 7" id="KW-0285">Flavoprotein</keyword>
<dbReference type="Proteomes" id="UP000216998">
    <property type="component" value="Unassembled WGS sequence"/>
</dbReference>
<accession>A0A255Z0K3</accession>
<dbReference type="Pfam" id="PF02441">
    <property type="entry name" value="Flavoprotein"/>
    <property type="match status" value="1"/>
</dbReference>
<keyword evidence="10" id="KW-0456">Lyase</keyword>
<name>A0A255Z0K3_9PROT</name>
<protein>
    <recommendedName>
        <fullName evidence="7">Flavin prenyltransferase UbiX</fullName>
        <ecNumber evidence="7">2.5.1.129</ecNumber>
    </recommendedName>
</protein>